<feature type="domain" description="RING-type" evidence="5">
    <location>
        <begin position="171"/>
        <end position="214"/>
    </location>
</feature>
<evidence type="ECO:0000256" key="2">
    <source>
        <dbReference type="ARBA" id="ARBA00022771"/>
    </source>
</evidence>
<evidence type="ECO:0000256" key="3">
    <source>
        <dbReference type="ARBA" id="ARBA00022833"/>
    </source>
</evidence>
<keyword evidence="3" id="KW-0862">Zinc</keyword>
<dbReference type="SUPFAM" id="SSF161245">
    <property type="entry name" value="Zinc hairpin stack"/>
    <property type="match status" value="1"/>
</dbReference>
<gene>
    <name evidence="8" type="ORF">EUGRSUZ_H01203</name>
</gene>
<dbReference type="InParanoid" id="A0A059AYN6"/>
<keyword evidence="2 4" id="KW-0863">Zinc-finger</keyword>
<dbReference type="PROSITE" id="PS50089">
    <property type="entry name" value="ZF_RING_2"/>
    <property type="match status" value="1"/>
</dbReference>
<dbReference type="GO" id="GO:0016567">
    <property type="term" value="P:protein ubiquitination"/>
    <property type="evidence" value="ECO:0000318"/>
    <property type="project" value="GO_Central"/>
</dbReference>
<dbReference type="FunCoup" id="A0A059AYN6">
    <property type="interactions" value="2337"/>
</dbReference>
<proteinExistence type="predicted"/>
<dbReference type="InterPro" id="IPR001841">
    <property type="entry name" value="Znf_RING"/>
</dbReference>
<sequence>MAEGAEHAIQTKDRDFAKLEHGCEHYRRRCKIRAPCCDRVFPCRHCHNEFTSSLSNLKDHHELVRHDVKRVVCSVCDTEQEAAQVCSKCGVNMGEYFCGTCKFYDDQVRRICVFYVQFLQTEKEQFHCEECGICRVGGRENFFHCPKCGSCYVMSLRDNHVCVENSMKSHCPVCYEYLFDSMKGTTILKCGHTIHMDCVKEMADQNQYRCPICSKTFMEKSDDWRMLDAEIAATVMPKEYQYKVTILCNDCNKTGHVPFHIFGLKCSECCSYNTRRISAADHQQDDSGESSTRGPRTT</sequence>
<evidence type="ECO:0000259" key="6">
    <source>
        <dbReference type="PROSITE" id="PS51266"/>
    </source>
</evidence>
<dbReference type="GO" id="GO:0006511">
    <property type="term" value="P:ubiquitin-dependent protein catabolic process"/>
    <property type="evidence" value="ECO:0000318"/>
    <property type="project" value="GO_Central"/>
</dbReference>
<keyword evidence="1" id="KW-0479">Metal-binding</keyword>
<evidence type="ECO:0000313" key="8">
    <source>
        <dbReference type="EMBL" id="KCW58535.1"/>
    </source>
</evidence>
<dbReference type="PROSITE" id="PS51270">
    <property type="entry name" value="ZF_CTCHY"/>
    <property type="match status" value="1"/>
</dbReference>
<accession>A0A059AYN6</accession>
<dbReference type="SMART" id="SM00184">
    <property type="entry name" value="RING"/>
    <property type="match status" value="1"/>
</dbReference>
<dbReference type="InterPro" id="IPR013083">
    <property type="entry name" value="Znf_RING/FYVE/PHD"/>
</dbReference>
<evidence type="ECO:0000259" key="7">
    <source>
        <dbReference type="PROSITE" id="PS51270"/>
    </source>
</evidence>
<organism evidence="8">
    <name type="scientific">Eucalyptus grandis</name>
    <name type="common">Flooded gum</name>
    <dbReference type="NCBI Taxonomy" id="71139"/>
    <lineage>
        <taxon>Eukaryota</taxon>
        <taxon>Viridiplantae</taxon>
        <taxon>Streptophyta</taxon>
        <taxon>Embryophyta</taxon>
        <taxon>Tracheophyta</taxon>
        <taxon>Spermatophyta</taxon>
        <taxon>Magnoliopsida</taxon>
        <taxon>eudicotyledons</taxon>
        <taxon>Gunneridae</taxon>
        <taxon>Pentapetalae</taxon>
        <taxon>rosids</taxon>
        <taxon>malvids</taxon>
        <taxon>Myrtales</taxon>
        <taxon>Myrtaceae</taxon>
        <taxon>Myrtoideae</taxon>
        <taxon>Eucalypteae</taxon>
        <taxon>Eucalyptus</taxon>
    </lineage>
</organism>
<dbReference type="Gene3D" id="3.30.40.10">
    <property type="entry name" value="Zinc/RING finger domain, C3HC4 (zinc finger)"/>
    <property type="match status" value="1"/>
</dbReference>
<dbReference type="InterPro" id="IPR027370">
    <property type="entry name" value="Znf-RING_euk"/>
</dbReference>
<dbReference type="OMA" id="NQNQYRC"/>
<protein>
    <recommendedName>
        <fullName evidence="9">CHY-type domain-containing protein</fullName>
    </recommendedName>
</protein>
<dbReference type="AlphaFoldDB" id="A0A059AYN6"/>
<reference evidence="8" key="1">
    <citation type="submission" date="2013-07" db="EMBL/GenBank/DDBJ databases">
        <title>The genome of Eucalyptus grandis.</title>
        <authorList>
            <person name="Schmutz J."/>
            <person name="Hayes R."/>
            <person name="Myburg A."/>
            <person name="Tuskan G."/>
            <person name="Grattapaglia D."/>
            <person name="Rokhsar D.S."/>
        </authorList>
    </citation>
    <scope>NUCLEOTIDE SEQUENCE</scope>
    <source>
        <tissue evidence="8">Leaf extractions</tissue>
    </source>
</reference>
<dbReference type="Pfam" id="PF05495">
    <property type="entry name" value="zf-CHY"/>
    <property type="match status" value="1"/>
</dbReference>
<dbReference type="Gene3D" id="2.20.28.10">
    <property type="match status" value="1"/>
</dbReference>
<dbReference type="Pfam" id="PF13445">
    <property type="entry name" value="zf-RING_UBOX"/>
    <property type="match status" value="1"/>
</dbReference>
<dbReference type="PANTHER" id="PTHR21319">
    <property type="entry name" value="RING FINGER AND CHY ZINC FINGER DOMAIN-CONTAINING PROTEIN 1"/>
    <property type="match status" value="1"/>
</dbReference>
<dbReference type="Gramene" id="KCW58535">
    <property type="protein sequence ID" value="KCW58535"/>
    <property type="gene ID" value="EUGRSUZ_H01203"/>
</dbReference>
<dbReference type="SUPFAM" id="SSF57850">
    <property type="entry name" value="RING/U-box"/>
    <property type="match status" value="1"/>
</dbReference>
<name>A0A059AYN6_EUCGR</name>
<evidence type="ECO:0008006" key="9">
    <source>
        <dbReference type="Google" id="ProtNLM"/>
    </source>
</evidence>
<dbReference type="InterPro" id="IPR039512">
    <property type="entry name" value="RCHY1_zinc-ribbon"/>
</dbReference>
<dbReference type="PROSITE" id="PS51266">
    <property type="entry name" value="ZF_CHY"/>
    <property type="match status" value="1"/>
</dbReference>
<dbReference type="InterPro" id="IPR037274">
    <property type="entry name" value="Znf_CHY_sf"/>
</dbReference>
<dbReference type="eggNOG" id="KOG1940">
    <property type="taxonomic scope" value="Eukaryota"/>
</dbReference>
<dbReference type="STRING" id="71139.A0A059AYN6"/>
<dbReference type="GO" id="GO:0061630">
    <property type="term" value="F:ubiquitin protein ligase activity"/>
    <property type="evidence" value="ECO:0000318"/>
    <property type="project" value="GO_Central"/>
</dbReference>
<dbReference type="InterPro" id="IPR008913">
    <property type="entry name" value="Znf_CHY"/>
</dbReference>
<feature type="domain" description="CHY-type" evidence="6">
    <location>
        <begin position="16"/>
        <end position="91"/>
    </location>
</feature>
<dbReference type="GO" id="GO:0005634">
    <property type="term" value="C:nucleus"/>
    <property type="evidence" value="ECO:0000318"/>
    <property type="project" value="GO_Central"/>
</dbReference>
<dbReference type="EMBL" id="KK198760">
    <property type="protein sequence ID" value="KCW58535.1"/>
    <property type="molecule type" value="Genomic_DNA"/>
</dbReference>
<feature type="domain" description="CTCHY-type" evidence="7">
    <location>
        <begin position="93"/>
        <end position="170"/>
    </location>
</feature>
<dbReference type="PANTHER" id="PTHR21319:SF12">
    <property type="entry name" value="ZINC FINGER (C3HC4-TYPE RING FINGER) FAMILY PROTEIN"/>
    <property type="match status" value="1"/>
</dbReference>
<dbReference type="InterPro" id="IPR037275">
    <property type="entry name" value="Znf_CTCHY_sf"/>
</dbReference>
<dbReference type="GO" id="GO:0008270">
    <property type="term" value="F:zinc ion binding"/>
    <property type="evidence" value="ECO:0007669"/>
    <property type="project" value="UniProtKB-KW"/>
</dbReference>
<evidence type="ECO:0000256" key="4">
    <source>
        <dbReference type="PROSITE-ProRule" id="PRU00601"/>
    </source>
</evidence>
<dbReference type="SUPFAM" id="SSF161219">
    <property type="entry name" value="CHY zinc finger-like"/>
    <property type="match status" value="1"/>
</dbReference>
<dbReference type="Pfam" id="PF14599">
    <property type="entry name" value="zinc_ribbon_6"/>
    <property type="match status" value="1"/>
</dbReference>
<evidence type="ECO:0000259" key="5">
    <source>
        <dbReference type="PROSITE" id="PS50089"/>
    </source>
</evidence>
<dbReference type="InterPro" id="IPR017921">
    <property type="entry name" value="Znf_CTCHY"/>
</dbReference>
<evidence type="ECO:0000256" key="1">
    <source>
        <dbReference type="ARBA" id="ARBA00022723"/>
    </source>
</evidence>